<dbReference type="Proteomes" id="UP000478052">
    <property type="component" value="Unassembled WGS sequence"/>
</dbReference>
<dbReference type="GO" id="GO:0046872">
    <property type="term" value="F:metal ion binding"/>
    <property type="evidence" value="ECO:0007669"/>
    <property type="project" value="UniProtKB-KW"/>
</dbReference>
<dbReference type="PANTHER" id="PTHR23080:SF143">
    <property type="entry name" value="SI:DKEY-56D12.4"/>
    <property type="match status" value="1"/>
</dbReference>
<dbReference type="OrthoDB" id="6620488at2759"/>
<keyword evidence="2" id="KW-0479">Metal-binding</keyword>
<dbReference type="EMBL" id="VUJU01008319">
    <property type="protein sequence ID" value="KAF0732490.1"/>
    <property type="molecule type" value="Genomic_DNA"/>
</dbReference>
<evidence type="ECO:0000313" key="5">
    <source>
        <dbReference type="Proteomes" id="UP000478052"/>
    </source>
</evidence>
<gene>
    <name evidence="4" type="ORF">FWK35_00029697</name>
</gene>
<evidence type="ECO:0000313" key="4">
    <source>
        <dbReference type="EMBL" id="KAF0732490.1"/>
    </source>
</evidence>
<accession>A0A6G0WYC4</accession>
<proteinExistence type="predicted"/>
<protein>
    <submittedName>
        <fullName evidence="4">THAP-type domain-containing protein</fullName>
    </submittedName>
</protein>
<feature type="domain" description="DDE Tnp4" evidence="3">
    <location>
        <begin position="180"/>
        <end position="336"/>
    </location>
</feature>
<feature type="non-terminal residue" evidence="4">
    <location>
        <position position="1"/>
    </location>
</feature>
<evidence type="ECO:0000256" key="2">
    <source>
        <dbReference type="ARBA" id="ARBA00022723"/>
    </source>
</evidence>
<reference evidence="4 5" key="1">
    <citation type="submission" date="2019-08" db="EMBL/GenBank/DDBJ databases">
        <title>Whole genome of Aphis craccivora.</title>
        <authorList>
            <person name="Voronova N.V."/>
            <person name="Shulinski R.S."/>
            <person name="Bandarenka Y.V."/>
            <person name="Zhorov D.G."/>
            <person name="Warner D."/>
        </authorList>
    </citation>
    <scope>NUCLEOTIDE SEQUENCE [LARGE SCALE GENOMIC DNA]</scope>
    <source>
        <strain evidence="4">180601</strain>
        <tissue evidence="4">Whole Body</tissue>
    </source>
</reference>
<dbReference type="AlphaFoldDB" id="A0A6G0WYC4"/>
<name>A0A6G0WYC4_APHCR</name>
<comment type="caution">
    <text evidence="4">The sequence shown here is derived from an EMBL/GenBank/DDBJ whole genome shotgun (WGS) entry which is preliminary data.</text>
</comment>
<organism evidence="4 5">
    <name type="scientific">Aphis craccivora</name>
    <name type="common">Cowpea aphid</name>
    <dbReference type="NCBI Taxonomy" id="307492"/>
    <lineage>
        <taxon>Eukaryota</taxon>
        <taxon>Metazoa</taxon>
        <taxon>Ecdysozoa</taxon>
        <taxon>Arthropoda</taxon>
        <taxon>Hexapoda</taxon>
        <taxon>Insecta</taxon>
        <taxon>Pterygota</taxon>
        <taxon>Neoptera</taxon>
        <taxon>Paraneoptera</taxon>
        <taxon>Hemiptera</taxon>
        <taxon>Sternorrhyncha</taxon>
        <taxon>Aphidomorpha</taxon>
        <taxon>Aphidoidea</taxon>
        <taxon>Aphididae</taxon>
        <taxon>Aphidini</taxon>
        <taxon>Aphis</taxon>
        <taxon>Aphis</taxon>
    </lineage>
</organism>
<sequence length="344" mass="38996">DNDKLWCPKPQSVVCSEHFVGNKRSKDPNSPSYIPSLFPDIYKRKPVNNEQQSNRYNRKIKRQKVPVVFNDVEPLDEEIIQIPQYDKVNSVCSVGTQVMFDFNINQSHIPPLSNNSIERSVKSVTCGLDISCLKLDCFQGFNSILYDSQLKDLTGTTFKTVVETLPRAFKDNYPNCRCIIDCTEIKTEQPSSVEQRVYMYSRYKSAYTVKTLVAITPSGFITFLSKCYGTSDTFITNDSGFLSNLEMGDQVLADKGFPGIKVLCENKNSILVMPPILHNGKFSENEVIESYNVASVRIHIERVFAKLKTQGILNKITADLLPYIDDIMHICCVVTNLQNPIIKE</sequence>
<evidence type="ECO:0000256" key="1">
    <source>
        <dbReference type="ARBA" id="ARBA00001968"/>
    </source>
</evidence>
<comment type="cofactor">
    <cofactor evidence="1">
        <name>a divalent metal cation</name>
        <dbReference type="ChEBI" id="CHEBI:60240"/>
    </cofactor>
</comment>
<feature type="non-terminal residue" evidence="4">
    <location>
        <position position="344"/>
    </location>
</feature>
<dbReference type="PANTHER" id="PTHR23080">
    <property type="entry name" value="THAP DOMAIN PROTEIN"/>
    <property type="match status" value="1"/>
</dbReference>
<dbReference type="InterPro" id="IPR027806">
    <property type="entry name" value="HARBI1_dom"/>
</dbReference>
<evidence type="ECO:0000259" key="3">
    <source>
        <dbReference type="Pfam" id="PF13359"/>
    </source>
</evidence>
<keyword evidence="5" id="KW-1185">Reference proteome</keyword>
<dbReference type="Pfam" id="PF13359">
    <property type="entry name" value="DDE_Tnp_4"/>
    <property type="match status" value="1"/>
</dbReference>